<dbReference type="GO" id="GO:0020037">
    <property type="term" value="F:heme binding"/>
    <property type="evidence" value="ECO:0007669"/>
    <property type="project" value="InterPro"/>
</dbReference>
<sequence length="526" mass="60190">MAVERMIPQWIHHFVPSAISVYAVLCVAIVAIVSLVVKRRKFIQRVDRVPGMPGGMTVLGNTPMIVVSPDEVFSRVIGYVHMFRSSGPVLRVWAGPFPLFFIFTAEAAETLLSSNKLIDKSREYEFLHDWLNTGLLTSTGSKWFGRRKMLTPAFHFKILDDFVHVFNEQSKILLVKLSQAAQKHGDIDIYPYITRCTLDIICEAAMGRHVDAQNHSDSDYVQAVYKTSHVVQMRQARPWLQPELLFQLSKYGAEQRKCLKILHDFTDKVIRERKLEHKERKNRPVETVTDGDDIGSVKRRLAFLDLLIESSKDGQVLSDTDIREEVDTFMFEGHDTTAAAISWSLLMMGSYPKVQDKVQEELGRVFGDSDRPASISDLNELKYLECCIKEALRLYPSVPIMGRRLTEDVTFHGYEVPKGTSVLLMTYVLHRDAKSFPDPEVYDPDRFLAENQHGRHPYAYVPFSAGPRNCIGQKFALLEEKVVLSSILRRFHVEAMDKRDELVLLGELILRPRDGIRLRLTPRVAR</sequence>
<keyword evidence="8 11" id="KW-0472">Membrane</keyword>
<protein>
    <submittedName>
        <fullName evidence="12">CYP4C122</fullName>
    </submittedName>
</protein>
<accession>A0A896SZD2</accession>
<gene>
    <name evidence="12" type="primary">CYP4C122</name>
</gene>
<dbReference type="PANTHER" id="PTHR24291">
    <property type="entry name" value="CYTOCHROME P450 FAMILY 4"/>
    <property type="match status" value="1"/>
</dbReference>
<dbReference type="GO" id="GO:0005789">
    <property type="term" value="C:endoplasmic reticulum membrane"/>
    <property type="evidence" value="ECO:0007669"/>
    <property type="project" value="UniProtKB-SubCell"/>
</dbReference>
<keyword evidence="5" id="KW-0256">Endoplasmic reticulum</keyword>
<proteinExistence type="evidence at transcript level"/>
<comment type="subcellular location">
    <subcellularLocation>
        <location evidence="2">Endoplasmic reticulum membrane</location>
    </subcellularLocation>
</comment>
<keyword evidence="10" id="KW-0560">Oxidoreductase</keyword>
<keyword evidence="7 10" id="KW-0503">Monooxygenase</keyword>
<feature type="binding site" description="axial binding residue" evidence="9">
    <location>
        <position position="470"/>
    </location>
    <ligand>
        <name>heme</name>
        <dbReference type="ChEBI" id="CHEBI:30413"/>
    </ligand>
    <ligandPart>
        <name>Fe</name>
        <dbReference type="ChEBI" id="CHEBI:18248"/>
    </ligandPart>
</feature>
<evidence type="ECO:0000256" key="5">
    <source>
        <dbReference type="ARBA" id="ARBA00022824"/>
    </source>
</evidence>
<feature type="transmembrane region" description="Helical" evidence="11">
    <location>
        <begin position="14"/>
        <end position="37"/>
    </location>
</feature>
<dbReference type="PRINTS" id="PR00463">
    <property type="entry name" value="EP450I"/>
</dbReference>
<comment type="cofactor">
    <cofactor evidence="1 9">
        <name>heme</name>
        <dbReference type="ChEBI" id="CHEBI:30413"/>
    </cofactor>
</comment>
<dbReference type="GO" id="GO:0004497">
    <property type="term" value="F:monooxygenase activity"/>
    <property type="evidence" value="ECO:0007669"/>
    <property type="project" value="UniProtKB-KW"/>
</dbReference>
<evidence type="ECO:0000256" key="3">
    <source>
        <dbReference type="ARBA" id="ARBA00010617"/>
    </source>
</evidence>
<keyword evidence="4 9" id="KW-0349">Heme</keyword>
<evidence type="ECO:0000256" key="6">
    <source>
        <dbReference type="ARBA" id="ARBA00023004"/>
    </source>
</evidence>
<name>A0A896SZD2_9CRUS</name>
<dbReference type="PRINTS" id="PR00385">
    <property type="entry name" value="P450"/>
</dbReference>
<evidence type="ECO:0000256" key="11">
    <source>
        <dbReference type="SAM" id="Phobius"/>
    </source>
</evidence>
<keyword evidence="11" id="KW-0812">Transmembrane</keyword>
<evidence type="ECO:0000256" key="2">
    <source>
        <dbReference type="ARBA" id="ARBA00004586"/>
    </source>
</evidence>
<evidence type="ECO:0000256" key="1">
    <source>
        <dbReference type="ARBA" id="ARBA00001971"/>
    </source>
</evidence>
<keyword evidence="9 10" id="KW-0479">Metal-binding</keyword>
<evidence type="ECO:0000256" key="7">
    <source>
        <dbReference type="ARBA" id="ARBA00023033"/>
    </source>
</evidence>
<dbReference type="PROSITE" id="PS00086">
    <property type="entry name" value="CYTOCHROME_P450"/>
    <property type="match status" value="1"/>
</dbReference>
<dbReference type="GO" id="GO:0005506">
    <property type="term" value="F:iron ion binding"/>
    <property type="evidence" value="ECO:0007669"/>
    <property type="project" value="InterPro"/>
</dbReference>
<dbReference type="EMBL" id="MN953649">
    <property type="protein sequence ID" value="QSD59141.1"/>
    <property type="molecule type" value="mRNA"/>
</dbReference>
<dbReference type="Gene3D" id="1.10.630.10">
    <property type="entry name" value="Cytochrome P450"/>
    <property type="match status" value="1"/>
</dbReference>
<evidence type="ECO:0000256" key="8">
    <source>
        <dbReference type="ARBA" id="ARBA00023136"/>
    </source>
</evidence>
<keyword evidence="6 9" id="KW-0408">Iron</keyword>
<dbReference type="SUPFAM" id="SSF48264">
    <property type="entry name" value="Cytochrome P450"/>
    <property type="match status" value="1"/>
</dbReference>
<dbReference type="PANTHER" id="PTHR24291:SF189">
    <property type="entry name" value="CYTOCHROME P450 4C3-RELATED"/>
    <property type="match status" value="1"/>
</dbReference>
<dbReference type="InterPro" id="IPR002401">
    <property type="entry name" value="Cyt_P450_E_grp-I"/>
</dbReference>
<dbReference type="InterPro" id="IPR036396">
    <property type="entry name" value="Cyt_P450_sf"/>
</dbReference>
<dbReference type="Pfam" id="PF00067">
    <property type="entry name" value="p450"/>
    <property type="match status" value="1"/>
</dbReference>
<dbReference type="CDD" id="cd20660">
    <property type="entry name" value="CYP4V-like"/>
    <property type="match status" value="1"/>
</dbReference>
<dbReference type="InterPro" id="IPR001128">
    <property type="entry name" value="Cyt_P450"/>
</dbReference>
<evidence type="ECO:0000313" key="12">
    <source>
        <dbReference type="EMBL" id="QSD59141.1"/>
    </source>
</evidence>
<evidence type="ECO:0000256" key="4">
    <source>
        <dbReference type="ARBA" id="ARBA00022617"/>
    </source>
</evidence>
<keyword evidence="11" id="KW-1133">Transmembrane helix</keyword>
<reference evidence="12" key="1">
    <citation type="journal article" date="2021" name="Mol. Biol. Rep.">
        <title>Identification and response of cytochrome P450 genes in the brackish water flea Diaphanosoma celebensis after exposure to benzo[alpha]pyrene and heavy metals.</title>
        <authorList>
            <person name="Han J."/>
            <person name="Lee K.W."/>
        </authorList>
    </citation>
    <scope>NUCLEOTIDE SEQUENCE</scope>
</reference>
<organism evidence="12">
    <name type="scientific">Diaphanosoma celebensis</name>
    <dbReference type="NCBI Taxonomy" id="2184134"/>
    <lineage>
        <taxon>Eukaryota</taxon>
        <taxon>Metazoa</taxon>
        <taxon>Ecdysozoa</taxon>
        <taxon>Arthropoda</taxon>
        <taxon>Crustacea</taxon>
        <taxon>Branchiopoda</taxon>
        <taxon>Diplostraca</taxon>
        <taxon>Cladocera</taxon>
        <taxon>Ctenopoda</taxon>
        <taxon>Sididae</taxon>
        <taxon>Diaphanosoma</taxon>
    </lineage>
</organism>
<dbReference type="AlphaFoldDB" id="A0A896SZD2"/>
<evidence type="ECO:0000256" key="9">
    <source>
        <dbReference type="PIRSR" id="PIRSR602401-1"/>
    </source>
</evidence>
<dbReference type="InterPro" id="IPR050196">
    <property type="entry name" value="Cytochrome_P450_Monoox"/>
</dbReference>
<comment type="similarity">
    <text evidence="3 10">Belongs to the cytochrome P450 family.</text>
</comment>
<dbReference type="InterPro" id="IPR017972">
    <property type="entry name" value="Cyt_P450_CS"/>
</dbReference>
<evidence type="ECO:0000256" key="10">
    <source>
        <dbReference type="RuleBase" id="RU000461"/>
    </source>
</evidence>
<dbReference type="GO" id="GO:0016705">
    <property type="term" value="F:oxidoreductase activity, acting on paired donors, with incorporation or reduction of molecular oxygen"/>
    <property type="evidence" value="ECO:0007669"/>
    <property type="project" value="InterPro"/>
</dbReference>